<gene>
    <name evidence="1" type="ORF">NSPZN2_40686</name>
</gene>
<proteinExistence type="predicted"/>
<dbReference type="EMBL" id="CAJNBJ010000017">
    <property type="protein sequence ID" value="CAE6779541.1"/>
    <property type="molecule type" value="Genomic_DNA"/>
</dbReference>
<name>A0ABN7M2C0_9BACT</name>
<reference evidence="1 2" key="1">
    <citation type="submission" date="2021-02" db="EMBL/GenBank/DDBJ databases">
        <authorList>
            <person name="Han P."/>
        </authorList>
    </citation>
    <scope>NUCLEOTIDE SEQUENCE [LARGE SCALE GENOMIC DNA]</scope>
    <source>
        <strain evidence="1">Candidatus Nitrospira sp. ZN2</strain>
    </source>
</reference>
<organism evidence="1 2">
    <name type="scientific">Nitrospira defluvii</name>
    <dbReference type="NCBI Taxonomy" id="330214"/>
    <lineage>
        <taxon>Bacteria</taxon>
        <taxon>Pseudomonadati</taxon>
        <taxon>Nitrospirota</taxon>
        <taxon>Nitrospiria</taxon>
        <taxon>Nitrospirales</taxon>
        <taxon>Nitrospiraceae</taxon>
        <taxon>Nitrospira</taxon>
    </lineage>
</organism>
<evidence type="ECO:0000313" key="2">
    <source>
        <dbReference type="Proteomes" id="UP000675880"/>
    </source>
</evidence>
<dbReference type="RefSeq" id="WP_213043470.1">
    <property type="nucleotide sequence ID" value="NZ_CAJNBJ010000017.1"/>
</dbReference>
<protein>
    <submittedName>
        <fullName evidence="1">Uncharacterized protein</fullName>
    </submittedName>
</protein>
<comment type="caution">
    <text evidence="1">The sequence shown here is derived from an EMBL/GenBank/DDBJ whole genome shotgun (WGS) entry which is preliminary data.</text>
</comment>
<sequence>MADKRQALMDHMQSTGAQLLRSVVLETMRFEAAEALTIQAPAGAETDAATIAQAMANGTSYGTILGMPEVTRWPGLLDRMRAEAMEERRVRGAVILDFDTRHGDVKILTRDRGTYMLTQSHPSYSRTSAVLTEDQTCAYLQARGTTPAFIDLMTDPEAWSEEKVRGRSWFREHLK</sequence>
<accession>A0ABN7M2C0</accession>
<keyword evidence="2" id="KW-1185">Reference proteome</keyword>
<dbReference type="Proteomes" id="UP000675880">
    <property type="component" value="Unassembled WGS sequence"/>
</dbReference>
<evidence type="ECO:0000313" key="1">
    <source>
        <dbReference type="EMBL" id="CAE6779541.1"/>
    </source>
</evidence>